<accession>A0A413ITN2</accession>
<evidence type="ECO:0008006" key="3">
    <source>
        <dbReference type="Google" id="ProtNLM"/>
    </source>
</evidence>
<sequence>MIRKRFKEAWDIVTSKHGEKQRFFKKYDIVYTNFHRSITQPGNNIRIEHLAFFTHEFGVSAEWILTGRGSMFSGTRCRNIVEGVEKY</sequence>
<dbReference type="RefSeq" id="WP_117774431.1">
    <property type="nucleotide sequence ID" value="NZ_QSCR01000001.1"/>
</dbReference>
<gene>
    <name evidence="1" type="ORF">DXA50_00095</name>
</gene>
<dbReference type="Proteomes" id="UP000286063">
    <property type="component" value="Unassembled WGS sequence"/>
</dbReference>
<dbReference type="Gene3D" id="1.10.260.40">
    <property type="entry name" value="lambda repressor-like DNA-binding domains"/>
    <property type="match status" value="1"/>
</dbReference>
<comment type="caution">
    <text evidence="1">The sequence shown here is derived from an EMBL/GenBank/DDBJ whole genome shotgun (WGS) entry which is preliminary data.</text>
</comment>
<evidence type="ECO:0000313" key="1">
    <source>
        <dbReference type="EMBL" id="RGY21288.1"/>
    </source>
</evidence>
<organism evidence="1 2">
    <name type="scientific">Butyricimonas virosa</name>
    <dbReference type="NCBI Taxonomy" id="544645"/>
    <lineage>
        <taxon>Bacteria</taxon>
        <taxon>Pseudomonadati</taxon>
        <taxon>Bacteroidota</taxon>
        <taxon>Bacteroidia</taxon>
        <taxon>Bacteroidales</taxon>
        <taxon>Odoribacteraceae</taxon>
        <taxon>Butyricimonas</taxon>
    </lineage>
</organism>
<dbReference type="EMBL" id="QSCR01000001">
    <property type="protein sequence ID" value="RGY21288.1"/>
    <property type="molecule type" value="Genomic_DNA"/>
</dbReference>
<dbReference type="GO" id="GO:0003677">
    <property type="term" value="F:DNA binding"/>
    <property type="evidence" value="ECO:0007669"/>
    <property type="project" value="InterPro"/>
</dbReference>
<reference evidence="1 2" key="1">
    <citation type="submission" date="2018-08" db="EMBL/GenBank/DDBJ databases">
        <title>A genome reference for cultivated species of the human gut microbiota.</title>
        <authorList>
            <person name="Zou Y."/>
            <person name="Xue W."/>
            <person name="Luo G."/>
        </authorList>
    </citation>
    <scope>NUCLEOTIDE SEQUENCE [LARGE SCALE GENOMIC DNA]</scope>
    <source>
        <strain evidence="1 2">OF02-7</strain>
    </source>
</reference>
<name>A0A413ITN2_9BACT</name>
<dbReference type="InterPro" id="IPR010982">
    <property type="entry name" value="Lambda_DNA-bd_dom_sf"/>
</dbReference>
<dbReference type="OrthoDB" id="1273881at2"/>
<dbReference type="AlphaFoldDB" id="A0A413ITN2"/>
<evidence type="ECO:0000313" key="2">
    <source>
        <dbReference type="Proteomes" id="UP000286063"/>
    </source>
</evidence>
<proteinExistence type="predicted"/>
<protein>
    <recommendedName>
        <fullName evidence="3">XRE family transcriptional regulator</fullName>
    </recommendedName>
</protein>